<accession>N2B2Q7</accession>
<evidence type="ECO:0000313" key="1">
    <source>
        <dbReference type="EMBL" id="EMZ35872.1"/>
    </source>
</evidence>
<dbReference type="EMBL" id="AQFT01000024">
    <property type="protein sequence ID" value="EMZ35872.1"/>
    <property type="molecule type" value="Genomic_DNA"/>
</dbReference>
<dbReference type="AlphaFoldDB" id="N2B2Q7"/>
<organism evidence="1 2">
    <name type="scientific">Eubacterium plexicaudatum ASF492</name>
    <dbReference type="NCBI Taxonomy" id="1235802"/>
    <lineage>
        <taxon>Bacteria</taxon>
        <taxon>Bacillati</taxon>
        <taxon>Bacillota</taxon>
        <taxon>Clostridia</taxon>
        <taxon>Eubacteriales</taxon>
        <taxon>Eubacteriaceae</taxon>
        <taxon>Eubacterium</taxon>
    </lineage>
</organism>
<gene>
    <name evidence="1" type="ORF">C823_00944</name>
</gene>
<keyword evidence="2" id="KW-1185">Reference proteome</keyword>
<dbReference type="HOGENOM" id="CLU_3343840_0_0_9"/>
<comment type="caution">
    <text evidence="1">The sequence shown here is derived from an EMBL/GenBank/DDBJ whole genome shotgun (WGS) entry which is preliminary data.</text>
</comment>
<dbReference type="STRING" id="1235802.C823_00944"/>
<sequence length="37" mass="4687">MLHAYFERGLWQDIFSRRMVEEKAQMWYNRGKKEHKS</sequence>
<reference evidence="1 2" key="1">
    <citation type="journal article" date="2014" name="Genome Announc.">
        <title>Draft genome sequences of the altered schaedler flora, a defined bacterial community from gnotobiotic mice.</title>
        <authorList>
            <person name="Wannemuehler M.J."/>
            <person name="Overstreet A.M."/>
            <person name="Ward D.V."/>
            <person name="Phillips G.J."/>
        </authorList>
    </citation>
    <scope>NUCLEOTIDE SEQUENCE [LARGE SCALE GENOMIC DNA]</scope>
    <source>
        <strain evidence="1 2">ASF492</strain>
    </source>
</reference>
<name>N2B2Q7_9FIRM</name>
<protein>
    <submittedName>
        <fullName evidence="1">Uncharacterized protein</fullName>
    </submittedName>
</protein>
<evidence type="ECO:0000313" key="2">
    <source>
        <dbReference type="Proteomes" id="UP000012589"/>
    </source>
</evidence>
<dbReference type="Proteomes" id="UP000012589">
    <property type="component" value="Unassembled WGS sequence"/>
</dbReference>
<proteinExistence type="predicted"/>
<dbReference type="PATRIC" id="fig|1235802.3.peg.1015"/>